<evidence type="ECO:0000256" key="1">
    <source>
        <dbReference type="ARBA" id="ARBA00010555"/>
    </source>
</evidence>
<keyword evidence="4 7" id="KW-0540">Nuclease</keyword>
<evidence type="ECO:0000256" key="2">
    <source>
        <dbReference type="ARBA" id="ARBA00011322"/>
    </source>
</evidence>
<keyword evidence="7" id="KW-0235">DNA replication</keyword>
<dbReference type="CDD" id="cd00840">
    <property type="entry name" value="MPP_Mre11_N"/>
    <property type="match status" value="1"/>
</dbReference>
<comment type="function">
    <text evidence="7">SbcCD cleaves DNA hairpin structures. These structures can inhibit DNA replication and are intermediates in certain DNA recombination reactions. The complex acts as a 3'-&gt;5' double strand exonuclease that can open hairpins. It also has a 5' single-strand endonuclease activity.</text>
</comment>
<protein>
    <recommendedName>
        <fullName evidence="3 7">Nuclease SbcCD subunit D</fullName>
    </recommendedName>
</protein>
<accession>A0ABP9JV71</accession>
<dbReference type="GO" id="GO:0004527">
    <property type="term" value="F:exonuclease activity"/>
    <property type="evidence" value="ECO:0007669"/>
    <property type="project" value="UniProtKB-KW"/>
</dbReference>
<comment type="similarity">
    <text evidence="1 7">Belongs to the SbcD family.</text>
</comment>
<feature type="domain" description="Calcineurin-like phosphoesterase" evidence="8">
    <location>
        <begin position="1"/>
        <end position="219"/>
    </location>
</feature>
<dbReference type="InterPro" id="IPR004593">
    <property type="entry name" value="SbcD"/>
</dbReference>
<keyword evidence="6 7" id="KW-0269">Exonuclease</keyword>
<dbReference type="InterPro" id="IPR029052">
    <property type="entry name" value="Metallo-depent_PP-like"/>
</dbReference>
<dbReference type="PANTHER" id="PTHR30337:SF0">
    <property type="entry name" value="NUCLEASE SBCCD SUBUNIT D"/>
    <property type="match status" value="1"/>
</dbReference>
<evidence type="ECO:0000256" key="3">
    <source>
        <dbReference type="ARBA" id="ARBA00013365"/>
    </source>
</evidence>
<dbReference type="Pfam" id="PF00149">
    <property type="entry name" value="Metallophos"/>
    <property type="match status" value="1"/>
</dbReference>
<dbReference type="Proteomes" id="UP001500603">
    <property type="component" value="Unassembled WGS sequence"/>
</dbReference>
<dbReference type="RefSeq" id="WP_345493142.1">
    <property type="nucleotide sequence ID" value="NZ_BAABJM010000001.1"/>
</dbReference>
<dbReference type="InterPro" id="IPR050535">
    <property type="entry name" value="DNA_Repair-Maintenance_Comp"/>
</dbReference>
<keyword evidence="11" id="KW-1185">Reference proteome</keyword>
<comment type="subunit">
    <text evidence="2 7">Heterodimer of SbcC and SbcD.</text>
</comment>
<dbReference type="InterPro" id="IPR004843">
    <property type="entry name" value="Calcineurin-like_PHP"/>
</dbReference>
<evidence type="ECO:0000256" key="7">
    <source>
        <dbReference type="RuleBase" id="RU363069"/>
    </source>
</evidence>
<sequence>MRMLHTSDWHIGRTFHGVDLLADQARALAAIADMVREESVDVVLLPGDVYDRSIPSADAIAVCNRGFEAIHAAGAKIVATSGNHDSPARLGAGASFAAAGGLHLRTTVADVDRPIVLSDEHGEIACYGIPYLEPEITRAELEVPQARSHADILDAAMGRIRADIARRAGTRTVVLAHAFVVGATATGSERTISVGGVETVPLSAFDGIDYVALGHLHSPQTLAESVRYSGSPLPYSFGESSHRKAVWIIDFDAEGLTSVRRRDVPVVRGLSTLTGTLEQLCAEPVYADHEADYVSAVLTDDTRPVDPMRKLRERFPHAVHVEWIRPESNPELHYRERVHGRRDIEVAQSFLADVRGEPSDDEVVWLERALAAAVAEPDQVTVAGAGFADADELTA</sequence>
<keyword evidence="7" id="KW-0255">Endonuclease</keyword>
<keyword evidence="7" id="KW-0233">DNA recombination</keyword>
<evidence type="ECO:0000259" key="8">
    <source>
        <dbReference type="Pfam" id="PF00149"/>
    </source>
</evidence>
<evidence type="ECO:0000313" key="10">
    <source>
        <dbReference type="EMBL" id="GAA5042554.1"/>
    </source>
</evidence>
<evidence type="ECO:0000256" key="5">
    <source>
        <dbReference type="ARBA" id="ARBA00022801"/>
    </source>
</evidence>
<dbReference type="Pfam" id="PF12320">
    <property type="entry name" value="SbcD_C"/>
    <property type="match status" value="1"/>
</dbReference>
<name>A0ABP9JV71_9NOCA</name>
<dbReference type="InterPro" id="IPR026843">
    <property type="entry name" value="SbcD_C"/>
</dbReference>
<dbReference type="EMBL" id="BAABJM010000001">
    <property type="protein sequence ID" value="GAA5042554.1"/>
    <property type="molecule type" value="Genomic_DNA"/>
</dbReference>
<dbReference type="PANTHER" id="PTHR30337">
    <property type="entry name" value="COMPONENT OF ATP-DEPENDENT DSDNA EXONUCLEASE"/>
    <property type="match status" value="1"/>
</dbReference>
<dbReference type="SUPFAM" id="SSF56300">
    <property type="entry name" value="Metallo-dependent phosphatases"/>
    <property type="match status" value="1"/>
</dbReference>
<keyword evidence="5 7" id="KW-0378">Hydrolase</keyword>
<evidence type="ECO:0000259" key="9">
    <source>
        <dbReference type="Pfam" id="PF12320"/>
    </source>
</evidence>
<evidence type="ECO:0000256" key="4">
    <source>
        <dbReference type="ARBA" id="ARBA00022722"/>
    </source>
</evidence>
<evidence type="ECO:0000256" key="6">
    <source>
        <dbReference type="ARBA" id="ARBA00022839"/>
    </source>
</evidence>
<feature type="domain" description="Nuclease SbcCD subunit D C-terminal" evidence="9">
    <location>
        <begin position="268"/>
        <end position="353"/>
    </location>
</feature>
<organism evidence="10 11">
    <name type="scientific">Nocardia callitridis</name>
    <dbReference type="NCBI Taxonomy" id="648753"/>
    <lineage>
        <taxon>Bacteria</taxon>
        <taxon>Bacillati</taxon>
        <taxon>Actinomycetota</taxon>
        <taxon>Actinomycetes</taxon>
        <taxon>Mycobacteriales</taxon>
        <taxon>Nocardiaceae</taxon>
        <taxon>Nocardia</taxon>
    </lineage>
</organism>
<comment type="caution">
    <text evidence="10">The sequence shown here is derived from an EMBL/GenBank/DDBJ whole genome shotgun (WGS) entry which is preliminary data.</text>
</comment>
<reference evidence="11" key="1">
    <citation type="journal article" date="2019" name="Int. J. Syst. Evol. Microbiol.">
        <title>The Global Catalogue of Microorganisms (GCM) 10K type strain sequencing project: providing services to taxonomists for standard genome sequencing and annotation.</title>
        <authorList>
            <consortium name="The Broad Institute Genomics Platform"/>
            <consortium name="The Broad Institute Genome Sequencing Center for Infectious Disease"/>
            <person name="Wu L."/>
            <person name="Ma J."/>
        </authorList>
    </citation>
    <scope>NUCLEOTIDE SEQUENCE [LARGE SCALE GENOMIC DNA]</scope>
    <source>
        <strain evidence="11">JCM 18298</strain>
    </source>
</reference>
<dbReference type="NCBIfam" id="TIGR00619">
    <property type="entry name" value="sbcd"/>
    <property type="match status" value="1"/>
</dbReference>
<dbReference type="InterPro" id="IPR041796">
    <property type="entry name" value="Mre11_N"/>
</dbReference>
<gene>
    <name evidence="7" type="primary">sbcD</name>
    <name evidence="10" type="ORF">GCM10023318_02990</name>
</gene>
<dbReference type="Gene3D" id="3.60.21.10">
    <property type="match status" value="1"/>
</dbReference>
<proteinExistence type="inferred from homology"/>
<evidence type="ECO:0000313" key="11">
    <source>
        <dbReference type="Proteomes" id="UP001500603"/>
    </source>
</evidence>